<feature type="domain" description="Activator of Hsp90 ATPase homologue 1/2-like C-terminal" evidence="2">
    <location>
        <begin position="26"/>
        <end position="143"/>
    </location>
</feature>
<keyword evidence="4" id="KW-1185">Reference proteome</keyword>
<sequence length="149" mass="16405">MDVAPVRPPDLSQRPFFLAVERIMAASPDELYRMCTRQLGLWFADPGSVLMHQPAVNETFFFTAGGGHPHYGRFLRLLPERLMEVTWVTGEGGTEGAETIVTIELSPHGAGTALLLTHAGFPNAAARDRHEKAWPKVLEQLDQRATAAV</sequence>
<evidence type="ECO:0000259" key="2">
    <source>
        <dbReference type="Pfam" id="PF08327"/>
    </source>
</evidence>
<protein>
    <submittedName>
        <fullName evidence="3">SRPBCC domain-containing protein</fullName>
    </submittedName>
</protein>
<dbReference type="InterPro" id="IPR023393">
    <property type="entry name" value="START-like_dom_sf"/>
</dbReference>
<dbReference type="RefSeq" id="WP_181582629.1">
    <property type="nucleotide sequence ID" value="NZ_CP059399.1"/>
</dbReference>
<dbReference type="Gene3D" id="3.30.530.20">
    <property type="match status" value="1"/>
</dbReference>
<evidence type="ECO:0000313" key="3">
    <source>
        <dbReference type="EMBL" id="QLY31436.1"/>
    </source>
</evidence>
<accession>A0A7D6VJJ2</accession>
<dbReference type="InterPro" id="IPR013538">
    <property type="entry name" value="ASHA1/2-like_C"/>
</dbReference>
<dbReference type="CDD" id="cd07814">
    <property type="entry name" value="SRPBCC_CalC_Aha1-like"/>
    <property type="match status" value="1"/>
</dbReference>
<dbReference type="KEGG" id="nhu:H0264_03545"/>
<dbReference type="EMBL" id="CP059399">
    <property type="protein sequence ID" value="QLY31436.1"/>
    <property type="molecule type" value="Genomic_DNA"/>
</dbReference>
<dbReference type="Pfam" id="PF08327">
    <property type="entry name" value="AHSA1"/>
    <property type="match status" value="1"/>
</dbReference>
<gene>
    <name evidence="3" type="ORF">H0264_03545</name>
</gene>
<dbReference type="SUPFAM" id="SSF55961">
    <property type="entry name" value="Bet v1-like"/>
    <property type="match status" value="1"/>
</dbReference>
<comment type="similarity">
    <text evidence="1">Belongs to the AHA1 family.</text>
</comment>
<dbReference type="Proteomes" id="UP000515512">
    <property type="component" value="Chromosome"/>
</dbReference>
<proteinExistence type="inferred from homology"/>
<name>A0A7D6VJJ2_9NOCA</name>
<reference evidence="3 4" key="1">
    <citation type="submission" date="2020-07" db="EMBL/GenBank/DDBJ databases">
        <authorList>
            <person name="Zhuang K."/>
            <person name="Ran Y."/>
        </authorList>
    </citation>
    <scope>NUCLEOTIDE SEQUENCE [LARGE SCALE GENOMIC DNA]</scope>
    <source>
        <strain evidence="3 4">WCH-YHL-001</strain>
    </source>
</reference>
<evidence type="ECO:0000313" key="4">
    <source>
        <dbReference type="Proteomes" id="UP000515512"/>
    </source>
</evidence>
<evidence type="ECO:0000256" key="1">
    <source>
        <dbReference type="ARBA" id="ARBA00006817"/>
    </source>
</evidence>
<organism evidence="3 4">
    <name type="scientific">Nocardia huaxiensis</name>
    <dbReference type="NCBI Taxonomy" id="2755382"/>
    <lineage>
        <taxon>Bacteria</taxon>
        <taxon>Bacillati</taxon>
        <taxon>Actinomycetota</taxon>
        <taxon>Actinomycetes</taxon>
        <taxon>Mycobacteriales</taxon>
        <taxon>Nocardiaceae</taxon>
        <taxon>Nocardia</taxon>
    </lineage>
</organism>
<dbReference type="AlphaFoldDB" id="A0A7D6VJJ2"/>